<dbReference type="eggNOG" id="COG4133">
    <property type="taxonomic scope" value="Bacteria"/>
</dbReference>
<dbReference type="InterPro" id="IPR017871">
    <property type="entry name" value="ABC_transporter-like_CS"/>
</dbReference>
<dbReference type="OrthoDB" id="9800654at2"/>
<dbReference type="InterPro" id="IPR027417">
    <property type="entry name" value="P-loop_NTPase"/>
</dbReference>
<evidence type="ECO:0000256" key="4">
    <source>
        <dbReference type="ARBA" id="ARBA00022748"/>
    </source>
</evidence>
<dbReference type="RefSeq" id="WP_022774711.1">
    <property type="nucleotide sequence ID" value="NC_022576.1"/>
</dbReference>
<keyword evidence="1" id="KW-0813">Transport</keyword>
<dbReference type="GO" id="GO:0016887">
    <property type="term" value="F:ATP hydrolysis activity"/>
    <property type="evidence" value="ECO:0007669"/>
    <property type="project" value="InterPro"/>
</dbReference>
<dbReference type="EMBL" id="CP004885">
    <property type="protein sequence ID" value="AGX88014.1"/>
    <property type="molecule type" value="Genomic_DNA"/>
</dbReference>
<dbReference type="InterPro" id="IPR003439">
    <property type="entry name" value="ABC_transporter-like_ATP-bd"/>
</dbReference>
<keyword evidence="5" id="KW-0067">ATP-binding</keyword>
<protein>
    <submittedName>
        <fullName evidence="9">Heme exporter protein A</fullName>
    </submittedName>
</protein>
<keyword evidence="10" id="KW-1185">Reference proteome</keyword>
<evidence type="ECO:0000313" key="10">
    <source>
        <dbReference type="Proteomes" id="UP000017184"/>
    </source>
</evidence>
<dbReference type="SMART" id="SM00382">
    <property type="entry name" value="AAA"/>
    <property type="match status" value="1"/>
</dbReference>
<evidence type="ECO:0000256" key="1">
    <source>
        <dbReference type="ARBA" id="ARBA00022448"/>
    </source>
</evidence>
<dbReference type="InterPro" id="IPR005895">
    <property type="entry name" value="ABC_transptr_haem_export_CcmA"/>
</dbReference>
<dbReference type="GO" id="GO:0017004">
    <property type="term" value="P:cytochrome complex assembly"/>
    <property type="evidence" value="ECO:0007669"/>
    <property type="project" value="UniProtKB-KW"/>
</dbReference>
<dbReference type="NCBIfam" id="TIGR01189">
    <property type="entry name" value="ccmA"/>
    <property type="match status" value="1"/>
</dbReference>
<evidence type="ECO:0000256" key="2">
    <source>
        <dbReference type="ARBA" id="ARBA00022475"/>
    </source>
</evidence>
<dbReference type="AlphaFoldDB" id="U5NCW9"/>
<dbReference type="SUPFAM" id="SSF52540">
    <property type="entry name" value="P-loop containing nucleoside triphosphate hydrolases"/>
    <property type="match status" value="1"/>
</dbReference>
<dbReference type="PANTHER" id="PTHR43499">
    <property type="entry name" value="ABC TRANSPORTER I FAMILY MEMBER 1"/>
    <property type="match status" value="1"/>
</dbReference>
<dbReference type="STRING" id="946483.Cenrod_1936"/>
<dbReference type="PROSITE" id="PS50893">
    <property type="entry name" value="ABC_TRANSPORTER_2"/>
    <property type="match status" value="1"/>
</dbReference>
<evidence type="ECO:0000256" key="6">
    <source>
        <dbReference type="ARBA" id="ARBA00022967"/>
    </source>
</evidence>
<evidence type="ECO:0000256" key="5">
    <source>
        <dbReference type="ARBA" id="ARBA00022840"/>
    </source>
</evidence>
<dbReference type="PANTHER" id="PTHR43499:SF1">
    <property type="entry name" value="ABC TRANSPORTER I FAMILY MEMBER 1"/>
    <property type="match status" value="1"/>
</dbReference>
<dbReference type="GO" id="GO:0022857">
    <property type="term" value="F:transmembrane transporter activity"/>
    <property type="evidence" value="ECO:0007669"/>
    <property type="project" value="InterPro"/>
</dbReference>
<sequence>MCASPSSPTDSASPVLQLCALRVVRGGRQIVEGLNLTLHRGEWLHVHGSNGAGKTTLLRTLCALYPAASGQVCWNGAPVQEWGGDYGRCLQYLGHAHALHASMTPQENLAFCAAVRGMDAKPDAVLDALDRLGVRSLAARQMRTLSQGQQRRVALAALLLEPSPLWVLDEPGASLDAAGRTILADLVREHLRGGGLVVGTGHEDMAWGTPSVCVRLACAEVGGRGELREAASRFAH</sequence>
<organism evidence="9 10">
    <name type="scientific">Candidatus Symbiobacter mobilis CR</name>
    <dbReference type="NCBI Taxonomy" id="946483"/>
    <lineage>
        <taxon>Bacteria</taxon>
        <taxon>Pseudomonadati</taxon>
        <taxon>Pseudomonadota</taxon>
        <taxon>Betaproteobacteria</taxon>
        <taxon>Burkholderiales</taxon>
        <taxon>Comamonadaceae</taxon>
    </lineage>
</organism>
<dbReference type="InterPro" id="IPR003593">
    <property type="entry name" value="AAA+_ATPase"/>
</dbReference>
<dbReference type="NCBIfam" id="NF010061">
    <property type="entry name" value="PRK13538.1"/>
    <property type="match status" value="1"/>
</dbReference>
<keyword evidence="2" id="KW-1003">Cell membrane</keyword>
<keyword evidence="7" id="KW-0472">Membrane</keyword>
<dbReference type="PROSITE" id="PS00211">
    <property type="entry name" value="ABC_TRANSPORTER_1"/>
    <property type="match status" value="1"/>
</dbReference>
<proteinExistence type="predicted"/>
<dbReference type="Gene3D" id="3.40.50.300">
    <property type="entry name" value="P-loop containing nucleotide triphosphate hydrolases"/>
    <property type="match status" value="1"/>
</dbReference>
<keyword evidence="4" id="KW-0201">Cytochrome c-type biogenesis</keyword>
<evidence type="ECO:0000256" key="3">
    <source>
        <dbReference type="ARBA" id="ARBA00022741"/>
    </source>
</evidence>
<evidence type="ECO:0000256" key="7">
    <source>
        <dbReference type="ARBA" id="ARBA00023136"/>
    </source>
</evidence>
<name>U5NCW9_9BURK</name>
<gene>
    <name evidence="9" type="primary">ccmA</name>
    <name evidence="9" type="ORF">Cenrod_1936</name>
</gene>
<dbReference type="HOGENOM" id="CLU_000604_1_2_4"/>
<dbReference type="Pfam" id="PF00005">
    <property type="entry name" value="ABC_tran"/>
    <property type="match status" value="1"/>
</dbReference>
<keyword evidence="6" id="KW-1278">Translocase</keyword>
<accession>U5NCW9</accession>
<feature type="domain" description="ABC transporter" evidence="8">
    <location>
        <begin position="16"/>
        <end position="235"/>
    </location>
</feature>
<keyword evidence="3" id="KW-0547">Nucleotide-binding</keyword>
<dbReference type="Proteomes" id="UP000017184">
    <property type="component" value="Chromosome"/>
</dbReference>
<evidence type="ECO:0000313" key="9">
    <source>
        <dbReference type="EMBL" id="AGX88014.1"/>
    </source>
</evidence>
<dbReference type="KEGG" id="cbx:Cenrod_1936"/>
<reference evidence="9 10" key="1">
    <citation type="journal article" date="2013" name="Genome Biol.">
        <title>Genomic analysis reveals key aspects of prokaryotic symbiosis in the phototrophic consortium "Chlorochromatium aggregatum".</title>
        <authorList>
            <person name="Liu Z."/>
            <person name="Muller J."/>
            <person name="Li T."/>
            <person name="Alvey R.M."/>
            <person name="Vogl K."/>
            <person name="Frigaard N.U."/>
            <person name="Rockwell N.C."/>
            <person name="Boyd E.S."/>
            <person name="Tomsho L.P."/>
            <person name="Schuster S.C."/>
            <person name="Henke P."/>
            <person name="Rohde M."/>
            <person name="Overmann J."/>
            <person name="Bryant D.A."/>
        </authorList>
    </citation>
    <scope>NUCLEOTIDE SEQUENCE [LARGE SCALE GENOMIC DNA]</scope>
    <source>
        <strain evidence="9">CR</strain>
    </source>
</reference>
<dbReference type="GO" id="GO:0005524">
    <property type="term" value="F:ATP binding"/>
    <property type="evidence" value="ECO:0007669"/>
    <property type="project" value="UniProtKB-KW"/>
</dbReference>
<evidence type="ECO:0000259" key="8">
    <source>
        <dbReference type="PROSITE" id="PS50893"/>
    </source>
</evidence>